<gene>
    <name evidence="4" type="ORF">METZ01_LOCUS215776</name>
</gene>
<dbReference type="InterPro" id="IPR004095">
    <property type="entry name" value="TGS"/>
</dbReference>
<name>A0A382FJV7_9ZZZZ</name>
<dbReference type="GO" id="GO:0042594">
    <property type="term" value="P:response to starvation"/>
    <property type="evidence" value="ECO:0007669"/>
    <property type="project" value="TreeGrafter"/>
</dbReference>
<dbReference type="CDD" id="cd05399">
    <property type="entry name" value="NT_Rel-Spo_like"/>
    <property type="match status" value="1"/>
</dbReference>
<dbReference type="Pfam" id="PF13328">
    <property type="entry name" value="HD_4"/>
    <property type="match status" value="1"/>
</dbReference>
<dbReference type="Pfam" id="PF02824">
    <property type="entry name" value="TGS"/>
    <property type="match status" value="1"/>
</dbReference>
<dbReference type="SMART" id="SM00471">
    <property type="entry name" value="HDc"/>
    <property type="match status" value="1"/>
</dbReference>
<dbReference type="PANTHER" id="PTHR21262">
    <property type="entry name" value="GUANOSINE-3',5'-BIS DIPHOSPHATE 3'-PYROPHOSPHOHYDROLASE"/>
    <property type="match status" value="1"/>
</dbReference>
<evidence type="ECO:0000259" key="3">
    <source>
        <dbReference type="PROSITE" id="PS51880"/>
    </source>
</evidence>
<dbReference type="InterPro" id="IPR006674">
    <property type="entry name" value="HD_domain"/>
</dbReference>
<dbReference type="SMART" id="SM00954">
    <property type="entry name" value="RelA_SpoT"/>
    <property type="match status" value="1"/>
</dbReference>
<dbReference type="AlphaFoldDB" id="A0A382FJV7"/>
<dbReference type="GO" id="GO:0008728">
    <property type="term" value="F:GTP diphosphokinase activity"/>
    <property type="evidence" value="ECO:0007669"/>
    <property type="project" value="TreeGrafter"/>
</dbReference>
<dbReference type="Pfam" id="PF04607">
    <property type="entry name" value="RelA_SpoT"/>
    <property type="match status" value="1"/>
</dbReference>
<dbReference type="NCBIfam" id="TIGR00691">
    <property type="entry name" value="spoT_relA"/>
    <property type="match status" value="1"/>
</dbReference>
<dbReference type="SUPFAM" id="SSF109604">
    <property type="entry name" value="HD-domain/PDEase-like"/>
    <property type="match status" value="1"/>
</dbReference>
<dbReference type="PROSITE" id="PS51831">
    <property type="entry name" value="HD"/>
    <property type="match status" value="1"/>
</dbReference>
<evidence type="ECO:0008006" key="5">
    <source>
        <dbReference type="Google" id="ProtNLM"/>
    </source>
</evidence>
<feature type="domain" description="HD" evidence="2">
    <location>
        <begin position="46"/>
        <end position="145"/>
    </location>
</feature>
<evidence type="ECO:0000313" key="4">
    <source>
        <dbReference type="EMBL" id="SVB62922.1"/>
    </source>
</evidence>
<dbReference type="Gene3D" id="3.10.20.30">
    <property type="match status" value="1"/>
</dbReference>
<dbReference type="CDD" id="cd00077">
    <property type="entry name" value="HDc"/>
    <property type="match status" value="1"/>
</dbReference>
<dbReference type="Gene3D" id="3.30.460.10">
    <property type="entry name" value="Beta Polymerase, domain 2"/>
    <property type="match status" value="1"/>
</dbReference>
<protein>
    <recommendedName>
        <fullName evidence="5">TGS domain-containing protein</fullName>
    </recommendedName>
</protein>
<dbReference type="GO" id="GO:0005886">
    <property type="term" value="C:plasma membrane"/>
    <property type="evidence" value="ECO:0007669"/>
    <property type="project" value="TreeGrafter"/>
</dbReference>
<dbReference type="InterPro" id="IPR033655">
    <property type="entry name" value="TGS_RelA/SpoT"/>
</dbReference>
<accession>A0A382FJV7</accession>
<dbReference type="PROSITE" id="PS51880">
    <property type="entry name" value="TGS"/>
    <property type="match status" value="1"/>
</dbReference>
<dbReference type="InterPro" id="IPR007685">
    <property type="entry name" value="RelA_SpoT"/>
</dbReference>
<dbReference type="InterPro" id="IPR012675">
    <property type="entry name" value="Beta-grasp_dom_sf"/>
</dbReference>
<comment type="similarity">
    <text evidence="1">Belongs to the RelA/SpoT family.</text>
</comment>
<dbReference type="Gene3D" id="1.10.3210.10">
    <property type="entry name" value="Hypothetical protein af1432"/>
    <property type="match status" value="1"/>
</dbReference>
<feature type="domain" description="TGS" evidence="3">
    <location>
        <begin position="387"/>
        <end position="448"/>
    </location>
</feature>
<evidence type="ECO:0000256" key="1">
    <source>
        <dbReference type="ARBA" id="ARBA00007476"/>
    </source>
</evidence>
<dbReference type="InterPro" id="IPR012676">
    <property type="entry name" value="TGS-like"/>
</dbReference>
<reference evidence="4" key="1">
    <citation type="submission" date="2018-05" db="EMBL/GenBank/DDBJ databases">
        <authorList>
            <person name="Lanie J.A."/>
            <person name="Ng W.-L."/>
            <person name="Kazmierczak K.M."/>
            <person name="Andrzejewski T.M."/>
            <person name="Davidsen T.M."/>
            <person name="Wayne K.J."/>
            <person name="Tettelin H."/>
            <person name="Glass J.I."/>
            <person name="Rusch D."/>
            <person name="Podicherti R."/>
            <person name="Tsui H.-C.T."/>
            <person name="Winkler M.E."/>
        </authorList>
    </citation>
    <scope>NUCLEOTIDE SEQUENCE</scope>
</reference>
<dbReference type="InterPro" id="IPR043519">
    <property type="entry name" value="NT_sf"/>
</dbReference>
<dbReference type="SUPFAM" id="SSF81271">
    <property type="entry name" value="TGS-like"/>
    <property type="match status" value="1"/>
</dbReference>
<dbReference type="InterPro" id="IPR004811">
    <property type="entry name" value="RelA/Spo_fam"/>
</dbReference>
<organism evidence="4">
    <name type="scientific">marine metagenome</name>
    <dbReference type="NCBI Taxonomy" id="408172"/>
    <lineage>
        <taxon>unclassified sequences</taxon>
        <taxon>metagenomes</taxon>
        <taxon>ecological metagenomes</taxon>
    </lineage>
</organism>
<dbReference type="CDD" id="cd01668">
    <property type="entry name" value="TGS_RSH"/>
    <property type="match status" value="1"/>
</dbReference>
<dbReference type="SUPFAM" id="SSF81301">
    <property type="entry name" value="Nucleotidyltransferase"/>
    <property type="match status" value="1"/>
</dbReference>
<dbReference type="FunFam" id="1.10.3210.10:FF:000001">
    <property type="entry name" value="GTP pyrophosphokinase RelA"/>
    <property type="match status" value="1"/>
</dbReference>
<dbReference type="FunFam" id="3.10.20.30:FF:000002">
    <property type="entry name" value="GTP pyrophosphokinase (RelA/SpoT)"/>
    <property type="match status" value="1"/>
</dbReference>
<dbReference type="InterPro" id="IPR003607">
    <property type="entry name" value="HD/PDEase_dom"/>
</dbReference>
<evidence type="ECO:0000259" key="2">
    <source>
        <dbReference type="PROSITE" id="PS51831"/>
    </source>
</evidence>
<dbReference type="GO" id="GO:0008893">
    <property type="term" value="F:guanosine-3',5'-bis(diphosphate) 3'-diphosphatase activity"/>
    <property type="evidence" value="ECO:0007669"/>
    <property type="project" value="TreeGrafter"/>
</dbReference>
<feature type="non-terminal residue" evidence="4">
    <location>
        <position position="490"/>
    </location>
</feature>
<dbReference type="EMBL" id="UINC01050217">
    <property type="protein sequence ID" value="SVB62922.1"/>
    <property type="molecule type" value="Genomic_DNA"/>
</dbReference>
<proteinExistence type="inferred from homology"/>
<dbReference type="PANTHER" id="PTHR21262:SF36">
    <property type="entry name" value="BIFUNCTIONAL (P)PPGPP SYNTHASE_HYDROLASE SPOT"/>
    <property type="match status" value="1"/>
</dbReference>
<sequence length="490" mass="56948">MIIEKFSELDNLISYLKNVERELILKALQFSDKAHKNQLRKSGEPFILHPIEVAKILTTIKLDGDSIAAGLLHDTVEDTTLTVSNIKENFGHQISELVEGLTKISKYSLKANKQKLGENYRKLLLAATMDLRVILIKLADRLHNMRTLKFIKNEDKKINTALETLEVYSPLAQRLGMKEWQDELEDLAFKTINPDARNLIIERLEFLSSKDENIVDEIRYELKKIFLEEDINCRIIGRIKSSYSIWNKIKNKNISLEQLSDIMAFRIITNSTRECYRCLGVIHRKFPYIQGRFKDFISAPKSNGYRALHTSVMGPKNKKIEIQFRSNVMEQIADFGVAAHWKYKDPKKIKEKHTKEYKWMHDLVDLMNNSTSQDELLENSKIQVFQDDIYVFTPKGDVIELPKNSTPIDFAYAIHSEIGEKCVGARINEKMQPLKTILKNGDQVEIIISDESQPSPLWERFAVTSKVKSQLRRFFRSKKRDEHVRFGKEI</sequence>
<dbReference type="GO" id="GO:0015969">
    <property type="term" value="P:guanosine tetraphosphate metabolic process"/>
    <property type="evidence" value="ECO:0007669"/>
    <property type="project" value="InterPro"/>
</dbReference>